<accession>A0A7S3VKR6</accession>
<dbReference type="GO" id="GO:0008080">
    <property type="term" value="F:N-acetyltransferase activity"/>
    <property type="evidence" value="ECO:0007669"/>
    <property type="project" value="InterPro"/>
</dbReference>
<dbReference type="Pfam" id="PF13302">
    <property type="entry name" value="Acetyltransf_3"/>
    <property type="match status" value="1"/>
</dbReference>
<feature type="region of interest" description="Disordered" evidence="4">
    <location>
        <begin position="111"/>
        <end position="172"/>
    </location>
</feature>
<feature type="compositionally biased region" description="Polar residues" evidence="4">
    <location>
        <begin position="160"/>
        <end position="172"/>
    </location>
</feature>
<name>A0A7S3VKR6_DUNTE</name>
<dbReference type="PANTHER" id="PTHR13256">
    <property type="entry name" value="N-ACETYLTRANSFERASE 9"/>
    <property type="match status" value="1"/>
</dbReference>
<evidence type="ECO:0000256" key="3">
    <source>
        <dbReference type="ARBA" id="ARBA00023315"/>
    </source>
</evidence>
<dbReference type="AlphaFoldDB" id="A0A7S3VKR6"/>
<evidence type="ECO:0000259" key="5">
    <source>
        <dbReference type="Pfam" id="PF13302"/>
    </source>
</evidence>
<proteinExistence type="inferred from homology"/>
<dbReference type="InterPro" id="IPR016181">
    <property type="entry name" value="Acyl_CoA_acyltransferase"/>
</dbReference>
<comment type="similarity">
    <text evidence="1">Belongs to the acetyltransferase family. GNAT subfamily.</text>
</comment>
<keyword evidence="3" id="KW-0012">Acyltransferase</keyword>
<reference evidence="6" key="1">
    <citation type="submission" date="2021-01" db="EMBL/GenBank/DDBJ databases">
        <authorList>
            <person name="Corre E."/>
            <person name="Pelletier E."/>
            <person name="Niang G."/>
            <person name="Scheremetjew M."/>
            <person name="Finn R."/>
            <person name="Kale V."/>
            <person name="Holt S."/>
            <person name="Cochrane G."/>
            <person name="Meng A."/>
            <person name="Brown T."/>
            <person name="Cohen L."/>
        </authorList>
    </citation>
    <scope>NUCLEOTIDE SEQUENCE</scope>
    <source>
        <strain evidence="6">CCMP1320</strain>
    </source>
</reference>
<evidence type="ECO:0000256" key="1">
    <source>
        <dbReference type="ARBA" id="ARBA00009342"/>
    </source>
</evidence>
<sequence>MDQELGSPPLFSMLVNQDIVIQGDACILVPYLECHVPRYHSWMQSPELQEATASEPLSLEEEYAMQKSWKEDADKLTFIILDSSLSEPSIKELDLVKPMAGDVNIFLTPLEEEAEEDESEEGDADGRPKGVQGSSAPAGTAGHLKQQQHQQYGQHDNQDVSQSSHNVRDSSTSLQASIAEVEVMVAEPGSRRKGIAQEAVRLMMAFAAQKLNITRFRAKILSSNSASLALFKKLGFKETKLVPIFSEVHLELNVRESREACRSLRECVLQIHSLPLP</sequence>
<feature type="domain" description="N-acetyltransferase" evidence="5">
    <location>
        <begin position="173"/>
        <end position="237"/>
    </location>
</feature>
<evidence type="ECO:0000256" key="2">
    <source>
        <dbReference type="ARBA" id="ARBA00022679"/>
    </source>
</evidence>
<protein>
    <recommendedName>
        <fullName evidence="5">N-acetyltransferase domain-containing protein</fullName>
    </recommendedName>
</protein>
<dbReference type="Gene3D" id="3.40.630.30">
    <property type="match status" value="1"/>
</dbReference>
<dbReference type="PANTHER" id="PTHR13256:SF16">
    <property type="entry name" value="ALPHA_BETA-TUBULIN-N-ACETYLTRANSFERASE 9"/>
    <property type="match status" value="1"/>
</dbReference>
<keyword evidence="2" id="KW-0808">Transferase</keyword>
<organism evidence="6">
    <name type="scientific">Dunaliella tertiolecta</name>
    <name type="common">Green alga</name>
    <dbReference type="NCBI Taxonomy" id="3047"/>
    <lineage>
        <taxon>Eukaryota</taxon>
        <taxon>Viridiplantae</taxon>
        <taxon>Chlorophyta</taxon>
        <taxon>core chlorophytes</taxon>
        <taxon>Chlorophyceae</taxon>
        <taxon>CS clade</taxon>
        <taxon>Chlamydomonadales</taxon>
        <taxon>Dunaliellaceae</taxon>
        <taxon>Dunaliella</taxon>
    </lineage>
</organism>
<evidence type="ECO:0000313" key="6">
    <source>
        <dbReference type="EMBL" id="CAE0491998.1"/>
    </source>
</evidence>
<gene>
    <name evidence="6" type="ORF">DTER00134_LOCUS7071</name>
</gene>
<dbReference type="InterPro" id="IPR039135">
    <property type="entry name" value="NAT9-like"/>
</dbReference>
<dbReference type="InterPro" id="IPR000182">
    <property type="entry name" value="GNAT_dom"/>
</dbReference>
<dbReference type="SUPFAM" id="SSF55729">
    <property type="entry name" value="Acyl-CoA N-acyltransferases (Nat)"/>
    <property type="match status" value="1"/>
</dbReference>
<evidence type="ECO:0000256" key="4">
    <source>
        <dbReference type="SAM" id="MobiDB-lite"/>
    </source>
</evidence>
<dbReference type="EMBL" id="HBIP01012455">
    <property type="protein sequence ID" value="CAE0491998.1"/>
    <property type="molecule type" value="Transcribed_RNA"/>
</dbReference>
<feature type="compositionally biased region" description="Acidic residues" evidence="4">
    <location>
        <begin position="111"/>
        <end position="123"/>
    </location>
</feature>